<dbReference type="EMBL" id="FNHH01000020">
    <property type="protein sequence ID" value="SDM69363.1"/>
    <property type="molecule type" value="Genomic_DNA"/>
</dbReference>
<gene>
    <name evidence="1" type="ORF">SAMN05421813_1204</name>
</gene>
<name>A0A1G9VBB1_9SPHI</name>
<sequence length="186" mass="21556">MLKSLAALFLISVLSFNWYGFDLLVNILETHYDQELEKALDENDYDTTQIIELDAKVILPYVADMTDFERIDGEVMINGVYYKFVERKYENGRIIYRCIPNTNKIKLHHARSTFIELMNEIQAAPENHKQTSNSLSVKKTISDYELQHYSKLICSFHELFSAARKITSITNTVAYYSITSPPPELV</sequence>
<accession>A0A1G9VBB1</accession>
<proteinExistence type="predicted"/>
<reference evidence="2" key="1">
    <citation type="submission" date="2016-10" db="EMBL/GenBank/DDBJ databases">
        <authorList>
            <person name="Varghese N."/>
            <person name="Submissions S."/>
        </authorList>
    </citation>
    <scope>NUCLEOTIDE SEQUENCE [LARGE SCALE GENOMIC DNA]</scope>
    <source>
        <strain evidence="2">DSM 24536</strain>
    </source>
</reference>
<dbReference type="RefSeq" id="WP_090705567.1">
    <property type="nucleotide sequence ID" value="NZ_FNHH01000020.1"/>
</dbReference>
<keyword evidence="2" id="KW-1185">Reference proteome</keyword>
<organism evidence="1 2">
    <name type="scientific">Daejeonella rubra</name>
    <dbReference type="NCBI Taxonomy" id="990371"/>
    <lineage>
        <taxon>Bacteria</taxon>
        <taxon>Pseudomonadati</taxon>
        <taxon>Bacteroidota</taxon>
        <taxon>Sphingobacteriia</taxon>
        <taxon>Sphingobacteriales</taxon>
        <taxon>Sphingobacteriaceae</taxon>
        <taxon>Daejeonella</taxon>
    </lineage>
</organism>
<evidence type="ECO:0000313" key="1">
    <source>
        <dbReference type="EMBL" id="SDM69363.1"/>
    </source>
</evidence>
<protein>
    <submittedName>
        <fullName evidence="1">Uncharacterized protein</fullName>
    </submittedName>
</protein>
<dbReference type="OrthoDB" id="950503at2"/>
<dbReference type="STRING" id="990371.SAMN05421813_1204"/>
<evidence type="ECO:0000313" key="2">
    <source>
        <dbReference type="Proteomes" id="UP000199226"/>
    </source>
</evidence>
<dbReference type="AlphaFoldDB" id="A0A1G9VBB1"/>
<dbReference type="Proteomes" id="UP000199226">
    <property type="component" value="Unassembled WGS sequence"/>
</dbReference>